<dbReference type="GO" id="GO:0005829">
    <property type="term" value="C:cytosol"/>
    <property type="evidence" value="ECO:0007669"/>
    <property type="project" value="TreeGrafter"/>
</dbReference>
<reference evidence="4 5" key="1">
    <citation type="submission" date="2014-04" db="EMBL/GenBank/DDBJ databases">
        <authorList>
            <consortium name="DOE Joint Genome Institute"/>
            <person name="Kuo A."/>
            <person name="Gay G."/>
            <person name="Dore J."/>
            <person name="Kohler A."/>
            <person name="Nagy L.G."/>
            <person name="Floudas D."/>
            <person name="Copeland A."/>
            <person name="Barry K.W."/>
            <person name="Cichocki N."/>
            <person name="Veneault-Fourrey C."/>
            <person name="LaButti K."/>
            <person name="Lindquist E.A."/>
            <person name="Lipzen A."/>
            <person name="Lundell T."/>
            <person name="Morin E."/>
            <person name="Murat C."/>
            <person name="Sun H."/>
            <person name="Tunlid A."/>
            <person name="Henrissat B."/>
            <person name="Grigoriev I.V."/>
            <person name="Hibbett D.S."/>
            <person name="Martin F."/>
            <person name="Nordberg H.P."/>
            <person name="Cantor M.N."/>
            <person name="Hua S.X."/>
        </authorList>
    </citation>
    <scope>NUCLEOTIDE SEQUENCE [LARGE SCALE GENOMIC DNA]</scope>
    <source>
        <strain evidence="5">h7</strain>
    </source>
</reference>
<dbReference type="AlphaFoldDB" id="A0A0C2Y833"/>
<dbReference type="Proteomes" id="UP000053424">
    <property type="component" value="Unassembled WGS sequence"/>
</dbReference>
<gene>
    <name evidence="4" type="ORF">M413DRAFT_425737</name>
</gene>
<evidence type="ECO:0000313" key="5">
    <source>
        <dbReference type="Proteomes" id="UP000053424"/>
    </source>
</evidence>
<feature type="domain" description="PCI" evidence="3">
    <location>
        <begin position="75"/>
        <end position="262"/>
    </location>
</feature>
<comment type="similarity">
    <text evidence="1">Belongs to the proteasome subunit S14 family.</text>
</comment>
<dbReference type="PANTHER" id="PTHR12387:SF0">
    <property type="entry name" value="26S PROTEASOME NON-ATPASE REGULATORY SUBUNIT 8"/>
    <property type="match status" value="1"/>
</dbReference>
<dbReference type="InterPro" id="IPR006746">
    <property type="entry name" value="26S_Psome_Rpn12"/>
</dbReference>
<dbReference type="PROSITE" id="PS50250">
    <property type="entry name" value="PCI"/>
    <property type="match status" value="1"/>
</dbReference>
<evidence type="ECO:0000256" key="1">
    <source>
        <dbReference type="ARBA" id="ARBA00009627"/>
    </source>
</evidence>
<evidence type="ECO:0000256" key="2">
    <source>
        <dbReference type="ARBA" id="ARBA00022942"/>
    </source>
</evidence>
<dbReference type="PANTHER" id="PTHR12387">
    <property type="entry name" value="26S PROTEASOME NON-ATPASE REGULATORY SUBUNIT 8"/>
    <property type="match status" value="1"/>
</dbReference>
<evidence type="ECO:0000259" key="3">
    <source>
        <dbReference type="PROSITE" id="PS50250"/>
    </source>
</evidence>
<keyword evidence="2" id="KW-0647">Proteasome</keyword>
<dbReference type="Gene3D" id="1.25.40.990">
    <property type="match status" value="1"/>
</dbReference>
<protein>
    <recommendedName>
        <fullName evidence="3">PCI domain-containing protein</fullName>
    </recommendedName>
</protein>
<dbReference type="HOGENOM" id="CLU_046003_2_1_1"/>
<dbReference type="STRING" id="686832.A0A0C2Y833"/>
<sequence>MASQLKTLYEELGRAFYSKPTDLKKCSLLLPKLKLGLIEAGLLLPQSDVNLGDLVVARDILEVGAFVSIRTRDVPSFDRYFSQLQTFYTDYGESLPPSKREYPIRGLNLIRLLTQNRIADFHTTLESIDSDIINDNPFIRHPVNLERWLMEGSYSKVWNAREEAPAEEYKFFVDSLMGTIRNEIASCEEAAYESLPLKDAATLLFFTNQSELLTFAQKRGWQVDLSSSTITFKRTGEEKMEIPKQRLIAASLAYARELEQIV</sequence>
<reference evidence="5" key="2">
    <citation type="submission" date="2015-01" db="EMBL/GenBank/DDBJ databases">
        <title>Evolutionary Origins and Diversification of the Mycorrhizal Mutualists.</title>
        <authorList>
            <consortium name="DOE Joint Genome Institute"/>
            <consortium name="Mycorrhizal Genomics Consortium"/>
            <person name="Kohler A."/>
            <person name="Kuo A."/>
            <person name="Nagy L.G."/>
            <person name="Floudas D."/>
            <person name="Copeland A."/>
            <person name="Barry K.W."/>
            <person name="Cichocki N."/>
            <person name="Veneault-Fourrey C."/>
            <person name="LaButti K."/>
            <person name="Lindquist E.A."/>
            <person name="Lipzen A."/>
            <person name="Lundell T."/>
            <person name="Morin E."/>
            <person name="Murat C."/>
            <person name="Riley R."/>
            <person name="Ohm R."/>
            <person name="Sun H."/>
            <person name="Tunlid A."/>
            <person name="Henrissat B."/>
            <person name="Grigoriev I.V."/>
            <person name="Hibbett D.S."/>
            <person name="Martin F."/>
        </authorList>
    </citation>
    <scope>NUCLEOTIDE SEQUENCE [LARGE SCALE GENOMIC DNA]</scope>
    <source>
        <strain evidence="5">h7</strain>
    </source>
</reference>
<accession>A0A0C2Y833</accession>
<dbReference type="InterPro" id="IPR033464">
    <property type="entry name" value="CSN8_PSD8_EIF3K"/>
</dbReference>
<dbReference type="EMBL" id="KN831771">
    <property type="protein sequence ID" value="KIM46013.1"/>
    <property type="molecule type" value="Genomic_DNA"/>
</dbReference>
<dbReference type="GO" id="GO:0008541">
    <property type="term" value="C:proteasome regulatory particle, lid subcomplex"/>
    <property type="evidence" value="ECO:0007669"/>
    <property type="project" value="TreeGrafter"/>
</dbReference>
<name>A0A0C2Y833_HEBCY</name>
<dbReference type="GO" id="GO:0043161">
    <property type="term" value="P:proteasome-mediated ubiquitin-dependent protein catabolic process"/>
    <property type="evidence" value="ECO:0007669"/>
    <property type="project" value="TreeGrafter"/>
</dbReference>
<dbReference type="FunFam" id="1.25.40.990:FF:000001">
    <property type="entry name" value="26S proteasome non-ATPase regulatory subunit"/>
    <property type="match status" value="1"/>
</dbReference>
<organism evidence="4 5">
    <name type="scientific">Hebeloma cylindrosporum</name>
    <dbReference type="NCBI Taxonomy" id="76867"/>
    <lineage>
        <taxon>Eukaryota</taxon>
        <taxon>Fungi</taxon>
        <taxon>Dikarya</taxon>
        <taxon>Basidiomycota</taxon>
        <taxon>Agaricomycotina</taxon>
        <taxon>Agaricomycetes</taxon>
        <taxon>Agaricomycetidae</taxon>
        <taxon>Agaricales</taxon>
        <taxon>Agaricineae</taxon>
        <taxon>Hymenogastraceae</taxon>
        <taxon>Hebeloma</taxon>
    </lineage>
</organism>
<keyword evidence="5" id="KW-1185">Reference proteome</keyword>
<dbReference type="OrthoDB" id="8775810at2759"/>
<dbReference type="InterPro" id="IPR000717">
    <property type="entry name" value="PCI_dom"/>
</dbReference>
<dbReference type="GO" id="GO:0005634">
    <property type="term" value="C:nucleus"/>
    <property type="evidence" value="ECO:0007669"/>
    <property type="project" value="TreeGrafter"/>
</dbReference>
<dbReference type="Pfam" id="PF10075">
    <property type="entry name" value="CSN8_PSD8_EIF3K"/>
    <property type="match status" value="1"/>
</dbReference>
<proteinExistence type="inferred from homology"/>
<evidence type="ECO:0000313" key="4">
    <source>
        <dbReference type="EMBL" id="KIM46013.1"/>
    </source>
</evidence>